<dbReference type="SUPFAM" id="SSF55874">
    <property type="entry name" value="ATPase domain of HSP90 chaperone/DNA topoisomerase II/histidine kinase"/>
    <property type="match status" value="1"/>
</dbReference>
<dbReference type="InterPro" id="IPR036890">
    <property type="entry name" value="HATPase_C_sf"/>
</dbReference>
<dbReference type="Proteomes" id="UP001602119">
    <property type="component" value="Unassembled WGS sequence"/>
</dbReference>
<keyword evidence="7" id="KW-0067">ATP-binding</keyword>
<dbReference type="InterPro" id="IPR011712">
    <property type="entry name" value="Sig_transdc_His_kin_sub3_dim/P"/>
</dbReference>
<keyword evidence="9" id="KW-0472">Membrane</keyword>
<dbReference type="Pfam" id="PF23539">
    <property type="entry name" value="DUF7134"/>
    <property type="match status" value="1"/>
</dbReference>
<dbReference type="Pfam" id="PF07730">
    <property type="entry name" value="HisKA_3"/>
    <property type="match status" value="1"/>
</dbReference>
<dbReference type="PROSITE" id="PS50109">
    <property type="entry name" value="HIS_KIN"/>
    <property type="match status" value="1"/>
</dbReference>
<evidence type="ECO:0000313" key="12">
    <source>
        <dbReference type="Proteomes" id="UP001602119"/>
    </source>
</evidence>
<dbReference type="PANTHER" id="PTHR24421">
    <property type="entry name" value="NITRATE/NITRITE SENSOR PROTEIN NARX-RELATED"/>
    <property type="match status" value="1"/>
</dbReference>
<reference evidence="11 12" key="1">
    <citation type="submission" date="2024-10" db="EMBL/GenBank/DDBJ databases">
        <title>The Natural Products Discovery Center: Release of the First 8490 Sequenced Strains for Exploring Actinobacteria Biosynthetic Diversity.</title>
        <authorList>
            <person name="Kalkreuter E."/>
            <person name="Kautsar S.A."/>
            <person name="Yang D."/>
            <person name="Bader C.D."/>
            <person name="Teijaro C.N."/>
            <person name="Fluegel L."/>
            <person name="Davis C.M."/>
            <person name="Simpson J.R."/>
            <person name="Lauterbach L."/>
            <person name="Steele A.D."/>
            <person name="Gui C."/>
            <person name="Meng S."/>
            <person name="Li G."/>
            <person name="Viehrig K."/>
            <person name="Ye F."/>
            <person name="Su P."/>
            <person name="Kiefer A.F."/>
            <person name="Nichols A."/>
            <person name="Cepeda A.J."/>
            <person name="Yan W."/>
            <person name="Fan B."/>
            <person name="Jiang Y."/>
            <person name="Adhikari A."/>
            <person name="Zheng C.-J."/>
            <person name="Schuster L."/>
            <person name="Cowan T.M."/>
            <person name="Smanski M.J."/>
            <person name="Chevrette M.G."/>
            <person name="De Carvalho L.P.S."/>
            <person name="Shen B."/>
        </authorList>
    </citation>
    <scope>NUCLEOTIDE SEQUENCE [LARGE SCALE GENOMIC DNA]</scope>
    <source>
        <strain evidence="11 12">NPDC001281</strain>
    </source>
</reference>
<feature type="transmembrane region" description="Helical" evidence="9">
    <location>
        <begin position="95"/>
        <end position="112"/>
    </location>
</feature>
<dbReference type="Gene3D" id="1.20.5.1930">
    <property type="match status" value="1"/>
</dbReference>
<evidence type="ECO:0000256" key="8">
    <source>
        <dbReference type="ARBA" id="ARBA00023012"/>
    </source>
</evidence>
<proteinExistence type="predicted"/>
<dbReference type="InterPro" id="IPR050482">
    <property type="entry name" value="Sensor_HK_TwoCompSys"/>
</dbReference>
<gene>
    <name evidence="11" type="ORF">ACFY05_28130</name>
</gene>
<sequence>MHVETRVVPHPPMIRRLRPGHWLALDRLAAISYVFPAFLLLANEVRGAERFAVVPAGVVVSALPIALRRQRPVVAFGLALAGLVAAELVERRAIILGMLSVAYVLYAVAALCRPRTAFVALGMALTAAAATGIPGYPRIGGTPVISVLLFTTVWTVGYAVGMHRRHLGELLRNQARLARQSVTDERMRIARELHDVVAHGMSVVTVQAGFGALVIDDRPQEARAALTAIETTGRQSLAEMRRLLGVLREEDRSEAPDLAPAPGLADLDRLLEQIAGAGVRVELTTTGPPRALPPGIDLSAYRIVQEALTNVVKHAAAGSARVTLCYRPDELSVDVADDGVGCPDAGGPHLGHGLVGMRERVHLYGGAFHAAPLPGRGFRVTATLPIPSTEHPA</sequence>
<dbReference type="CDD" id="cd16917">
    <property type="entry name" value="HATPase_UhpB-NarQ-NarX-like"/>
    <property type="match status" value="1"/>
</dbReference>
<dbReference type="SMART" id="SM00387">
    <property type="entry name" value="HATPase_c"/>
    <property type="match status" value="1"/>
</dbReference>
<feature type="domain" description="Histidine kinase" evidence="10">
    <location>
        <begin position="302"/>
        <end position="388"/>
    </location>
</feature>
<keyword evidence="9" id="KW-1133">Transmembrane helix</keyword>
<accession>A0ABW6VBL6</accession>
<dbReference type="RefSeq" id="WP_387345150.1">
    <property type="nucleotide sequence ID" value="NZ_JBIAXI010000019.1"/>
</dbReference>
<keyword evidence="9" id="KW-0812">Transmembrane</keyword>
<evidence type="ECO:0000313" key="11">
    <source>
        <dbReference type="EMBL" id="MFF4776735.1"/>
    </source>
</evidence>
<protein>
    <recommendedName>
        <fullName evidence="2">histidine kinase</fullName>
        <ecNumber evidence="2">2.7.13.3</ecNumber>
    </recommendedName>
</protein>
<evidence type="ECO:0000256" key="6">
    <source>
        <dbReference type="ARBA" id="ARBA00022777"/>
    </source>
</evidence>
<dbReference type="EMBL" id="JBIAXI010000019">
    <property type="protein sequence ID" value="MFF4776735.1"/>
    <property type="molecule type" value="Genomic_DNA"/>
</dbReference>
<keyword evidence="5" id="KW-0547">Nucleotide-binding</keyword>
<evidence type="ECO:0000256" key="5">
    <source>
        <dbReference type="ARBA" id="ARBA00022741"/>
    </source>
</evidence>
<feature type="transmembrane region" description="Helical" evidence="9">
    <location>
        <begin position="142"/>
        <end position="161"/>
    </location>
</feature>
<keyword evidence="6 11" id="KW-0418">Kinase</keyword>
<dbReference type="EC" id="2.7.13.3" evidence="2"/>
<evidence type="ECO:0000259" key="10">
    <source>
        <dbReference type="PROSITE" id="PS50109"/>
    </source>
</evidence>
<dbReference type="InterPro" id="IPR003594">
    <property type="entry name" value="HATPase_dom"/>
</dbReference>
<feature type="transmembrane region" description="Helical" evidence="9">
    <location>
        <begin position="117"/>
        <end position="136"/>
    </location>
</feature>
<name>A0ABW6VBL6_MICFU</name>
<evidence type="ECO:0000256" key="4">
    <source>
        <dbReference type="ARBA" id="ARBA00022679"/>
    </source>
</evidence>
<keyword evidence="4" id="KW-0808">Transferase</keyword>
<feature type="transmembrane region" description="Helical" evidence="9">
    <location>
        <begin position="21"/>
        <end position="42"/>
    </location>
</feature>
<comment type="catalytic activity">
    <reaction evidence="1">
        <text>ATP + protein L-histidine = ADP + protein N-phospho-L-histidine.</text>
        <dbReference type="EC" id="2.7.13.3"/>
    </reaction>
</comment>
<dbReference type="Pfam" id="PF02518">
    <property type="entry name" value="HATPase_c"/>
    <property type="match status" value="1"/>
</dbReference>
<evidence type="ECO:0000256" key="9">
    <source>
        <dbReference type="SAM" id="Phobius"/>
    </source>
</evidence>
<dbReference type="InterPro" id="IPR005467">
    <property type="entry name" value="His_kinase_dom"/>
</dbReference>
<feature type="transmembrane region" description="Helical" evidence="9">
    <location>
        <begin position="73"/>
        <end position="89"/>
    </location>
</feature>
<keyword evidence="12" id="KW-1185">Reference proteome</keyword>
<evidence type="ECO:0000256" key="3">
    <source>
        <dbReference type="ARBA" id="ARBA00022553"/>
    </source>
</evidence>
<evidence type="ECO:0000256" key="7">
    <source>
        <dbReference type="ARBA" id="ARBA00022840"/>
    </source>
</evidence>
<keyword evidence="3" id="KW-0597">Phosphoprotein</keyword>
<keyword evidence="8" id="KW-0902">Two-component regulatory system</keyword>
<evidence type="ECO:0000256" key="2">
    <source>
        <dbReference type="ARBA" id="ARBA00012438"/>
    </source>
</evidence>
<dbReference type="Gene3D" id="3.30.565.10">
    <property type="entry name" value="Histidine kinase-like ATPase, C-terminal domain"/>
    <property type="match status" value="1"/>
</dbReference>
<comment type="caution">
    <text evidence="11">The sequence shown here is derived from an EMBL/GenBank/DDBJ whole genome shotgun (WGS) entry which is preliminary data.</text>
</comment>
<organism evidence="11 12">
    <name type="scientific">Microtetraspora fusca</name>
    <dbReference type="NCBI Taxonomy" id="1997"/>
    <lineage>
        <taxon>Bacteria</taxon>
        <taxon>Bacillati</taxon>
        <taxon>Actinomycetota</taxon>
        <taxon>Actinomycetes</taxon>
        <taxon>Streptosporangiales</taxon>
        <taxon>Streptosporangiaceae</taxon>
        <taxon>Microtetraspora</taxon>
    </lineage>
</organism>
<dbReference type="PANTHER" id="PTHR24421:SF10">
    <property type="entry name" value="NITRATE_NITRITE SENSOR PROTEIN NARQ"/>
    <property type="match status" value="1"/>
</dbReference>
<evidence type="ECO:0000256" key="1">
    <source>
        <dbReference type="ARBA" id="ARBA00000085"/>
    </source>
</evidence>
<dbReference type="InterPro" id="IPR055558">
    <property type="entry name" value="DUF7134"/>
</dbReference>
<dbReference type="GO" id="GO:0016301">
    <property type="term" value="F:kinase activity"/>
    <property type="evidence" value="ECO:0007669"/>
    <property type="project" value="UniProtKB-KW"/>
</dbReference>